<dbReference type="EMBL" id="CM044706">
    <property type="protein sequence ID" value="KAI5657017.1"/>
    <property type="molecule type" value="Genomic_DNA"/>
</dbReference>
<evidence type="ECO:0000313" key="2">
    <source>
        <dbReference type="Proteomes" id="UP001060085"/>
    </source>
</evidence>
<reference evidence="2" key="1">
    <citation type="journal article" date="2023" name="Nat. Plants">
        <title>Single-cell RNA sequencing provides a high-resolution roadmap for understanding the multicellular compartmentation of specialized metabolism.</title>
        <authorList>
            <person name="Sun S."/>
            <person name="Shen X."/>
            <person name="Li Y."/>
            <person name="Li Y."/>
            <person name="Wang S."/>
            <person name="Li R."/>
            <person name="Zhang H."/>
            <person name="Shen G."/>
            <person name="Guo B."/>
            <person name="Wei J."/>
            <person name="Xu J."/>
            <person name="St-Pierre B."/>
            <person name="Chen S."/>
            <person name="Sun C."/>
        </authorList>
    </citation>
    <scope>NUCLEOTIDE SEQUENCE [LARGE SCALE GENOMIC DNA]</scope>
</reference>
<organism evidence="1 2">
    <name type="scientific">Catharanthus roseus</name>
    <name type="common">Madagascar periwinkle</name>
    <name type="synonym">Vinca rosea</name>
    <dbReference type="NCBI Taxonomy" id="4058"/>
    <lineage>
        <taxon>Eukaryota</taxon>
        <taxon>Viridiplantae</taxon>
        <taxon>Streptophyta</taxon>
        <taxon>Embryophyta</taxon>
        <taxon>Tracheophyta</taxon>
        <taxon>Spermatophyta</taxon>
        <taxon>Magnoliopsida</taxon>
        <taxon>eudicotyledons</taxon>
        <taxon>Gunneridae</taxon>
        <taxon>Pentapetalae</taxon>
        <taxon>asterids</taxon>
        <taxon>lamiids</taxon>
        <taxon>Gentianales</taxon>
        <taxon>Apocynaceae</taxon>
        <taxon>Rauvolfioideae</taxon>
        <taxon>Vinceae</taxon>
        <taxon>Catharanthinae</taxon>
        <taxon>Catharanthus</taxon>
    </lineage>
</organism>
<name>A0ACC0AAM4_CATRO</name>
<comment type="caution">
    <text evidence="1">The sequence shown here is derived from an EMBL/GenBank/DDBJ whole genome shotgun (WGS) entry which is preliminary data.</text>
</comment>
<keyword evidence="2" id="KW-1185">Reference proteome</keyword>
<gene>
    <name evidence="1" type="ORF">M9H77_25810</name>
</gene>
<sequence>MESSSSSSSLSSLQSLVAQVKKELFSSADHQDNINVYNFVTPSAYETAWLSMIPHDAHTQKPMFKSCLEWVLNNQKEGGFWGELNHDGFPTIDTLPATLACLVALKTWNVGEQHIIKVTTIHFFSMAGLDFIHSRAEIILEMHGHNNLSRWFTITFPGMIELAKEEGLVFPQGSLTSTHVLAHIFYNRQHILQTLSCLNNEKLLQLATRNYHFRQSIYAKELGELTRWSKETGLSDIGFGREKTAYLYFAISASCCVPHDSMVRLLLLAKSAIIVIVADDFYDMEGSPTDLELLTHSVQSCF</sequence>
<protein>
    <submittedName>
        <fullName evidence="1">Uncharacterized protein</fullName>
    </submittedName>
</protein>
<dbReference type="Proteomes" id="UP001060085">
    <property type="component" value="Linkage Group LG06"/>
</dbReference>
<accession>A0ACC0AAM4</accession>
<evidence type="ECO:0000313" key="1">
    <source>
        <dbReference type="EMBL" id="KAI5657017.1"/>
    </source>
</evidence>
<proteinExistence type="predicted"/>